<dbReference type="PANTHER" id="PTHR30466:SF1">
    <property type="entry name" value="FMN REDUCTASE (NADH) RUTF"/>
    <property type="match status" value="1"/>
</dbReference>
<dbReference type="RefSeq" id="WP_342354640.1">
    <property type="nucleotide sequence ID" value="NZ_JACBZP010000001.1"/>
</dbReference>
<evidence type="ECO:0000259" key="2">
    <source>
        <dbReference type="SMART" id="SM00903"/>
    </source>
</evidence>
<dbReference type="EMBL" id="JACBZP010000001">
    <property type="protein sequence ID" value="NYI66521.1"/>
    <property type="molecule type" value="Genomic_DNA"/>
</dbReference>
<dbReference type="Proteomes" id="UP000539111">
    <property type="component" value="Unassembled WGS sequence"/>
</dbReference>
<evidence type="ECO:0000256" key="1">
    <source>
        <dbReference type="ARBA" id="ARBA00023002"/>
    </source>
</evidence>
<dbReference type="InterPro" id="IPR002563">
    <property type="entry name" value="Flavin_Rdtase-like_dom"/>
</dbReference>
<dbReference type="PANTHER" id="PTHR30466">
    <property type="entry name" value="FLAVIN REDUCTASE"/>
    <property type="match status" value="1"/>
</dbReference>
<dbReference type="InterPro" id="IPR012349">
    <property type="entry name" value="Split_barrel_FMN-bd"/>
</dbReference>
<evidence type="ECO:0000313" key="3">
    <source>
        <dbReference type="EMBL" id="NYI66521.1"/>
    </source>
</evidence>
<dbReference type="SUPFAM" id="SSF50475">
    <property type="entry name" value="FMN-binding split barrel"/>
    <property type="match status" value="1"/>
</dbReference>
<name>A0A7Z0CZN7_9MICO</name>
<dbReference type="SMART" id="SM00903">
    <property type="entry name" value="Flavin_Reduct"/>
    <property type="match status" value="1"/>
</dbReference>
<dbReference type="GO" id="GO:0042602">
    <property type="term" value="F:riboflavin reductase (NADPH) activity"/>
    <property type="evidence" value="ECO:0007669"/>
    <property type="project" value="TreeGrafter"/>
</dbReference>
<gene>
    <name evidence="3" type="ORF">BJY26_000827</name>
</gene>
<keyword evidence="1" id="KW-0560">Oxidoreductase</keyword>
<dbReference type="AlphaFoldDB" id="A0A7Z0CZN7"/>
<accession>A0A7Z0CZN7</accession>
<dbReference type="Pfam" id="PF01613">
    <property type="entry name" value="Flavin_Reduct"/>
    <property type="match status" value="1"/>
</dbReference>
<feature type="domain" description="Flavin reductase like" evidence="2">
    <location>
        <begin position="18"/>
        <end position="155"/>
    </location>
</feature>
<sequence length="167" mass="18352">MRHIDPVARNIARLRSAFGRFATGVTVVTFDGADKRHGMTANSFSSVSVDPPLVVVNVDRKSHAHDALAGRPFVVNVLGAEQNDLALHFAGRPNCEPQWIEGDVAPRLARTLAYFECTPWAAYDGGDHTMYLGRVTNFNYRDGDALGFSNSRFTVIPETSLGQEFLI</sequence>
<organism evidence="3 4">
    <name type="scientific">Spelaeicoccus albus</name>
    <dbReference type="NCBI Taxonomy" id="1280376"/>
    <lineage>
        <taxon>Bacteria</taxon>
        <taxon>Bacillati</taxon>
        <taxon>Actinomycetota</taxon>
        <taxon>Actinomycetes</taxon>
        <taxon>Micrococcales</taxon>
        <taxon>Brevibacteriaceae</taxon>
        <taxon>Spelaeicoccus</taxon>
    </lineage>
</organism>
<dbReference type="GO" id="GO:0010181">
    <property type="term" value="F:FMN binding"/>
    <property type="evidence" value="ECO:0007669"/>
    <property type="project" value="InterPro"/>
</dbReference>
<evidence type="ECO:0000313" key="4">
    <source>
        <dbReference type="Proteomes" id="UP000539111"/>
    </source>
</evidence>
<dbReference type="InterPro" id="IPR050268">
    <property type="entry name" value="NADH-dep_flavin_reductase"/>
</dbReference>
<comment type="caution">
    <text evidence="3">The sequence shown here is derived from an EMBL/GenBank/DDBJ whole genome shotgun (WGS) entry which is preliminary data.</text>
</comment>
<dbReference type="GO" id="GO:0006208">
    <property type="term" value="P:pyrimidine nucleobase catabolic process"/>
    <property type="evidence" value="ECO:0007669"/>
    <property type="project" value="TreeGrafter"/>
</dbReference>
<proteinExistence type="predicted"/>
<reference evidence="3 4" key="1">
    <citation type="submission" date="2020-07" db="EMBL/GenBank/DDBJ databases">
        <title>Sequencing the genomes of 1000 actinobacteria strains.</title>
        <authorList>
            <person name="Klenk H.-P."/>
        </authorList>
    </citation>
    <scope>NUCLEOTIDE SEQUENCE [LARGE SCALE GENOMIC DNA]</scope>
    <source>
        <strain evidence="3 4">DSM 26341</strain>
    </source>
</reference>
<dbReference type="Gene3D" id="2.30.110.10">
    <property type="entry name" value="Electron Transport, Fmn-binding Protein, Chain A"/>
    <property type="match status" value="1"/>
</dbReference>
<keyword evidence="4" id="KW-1185">Reference proteome</keyword>
<protein>
    <submittedName>
        <fullName evidence="3">Flavin reductase (DIM6/NTAB) family NADH-FMN oxidoreductase RutF</fullName>
    </submittedName>
</protein>